<dbReference type="EMBL" id="CP025074">
    <property type="protein sequence ID" value="AUI36718.1"/>
    <property type="molecule type" value="Genomic_DNA"/>
</dbReference>
<accession>A0ABN5FUZ8</accession>
<protein>
    <recommendedName>
        <fullName evidence="3">Carboxypeptidase regulatory-like domain-containing protein</fullName>
    </recommendedName>
</protein>
<reference evidence="1 2" key="1">
    <citation type="submission" date="2018-02" db="EMBL/GenBank/DDBJ databases">
        <title>Complete genome and methylome analysis of Bacillus caldolyticus.</title>
        <authorList>
            <person name="Fomenkov A.I."/>
            <person name="Mersha F."/>
            <person name="Vincze T."/>
            <person name="Roberts R.J."/>
        </authorList>
    </citation>
    <scope>NUCLEOTIDE SEQUENCE [LARGE SCALE GENOMIC DNA]</scope>
    <source>
        <strain evidence="1 2">NEB414</strain>
    </source>
</reference>
<organism evidence="1 2">
    <name type="scientific">Bacillus caldolyticus</name>
    <dbReference type="NCBI Taxonomy" id="1394"/>
    <lineage>
        <taxon>Bacteria</taxon>
        <taxon>Bacillati</taxon>
        <taxon>Bacillota</taxon>
        <taxon>Bacilli</taxon>
        <taxon>Bacillales</taxon>
        <taxon>Anoxybacillaceae</taxon>
        <taxon>Geobacillus</taxon>
        <taxon>Geobacillus thermoleovorans group</taxon>
    </lineage>
</organism>
<evidence type="ECO:0008006" key="3">
    <source>
        <dbReference type="Google" id="ProtNLM"/>
    </source>
</evidence>
<keyword evidence="2" id="KW-1185">Reference proteome</keyword>
<gene>
    <name evidence="1" type="ORF">CWI35_09515</name>
</gene>
<sequence length="173" mass="19032">MKDIRMTVVLTLLLLLVLVGCAKPKVEQTVKLGGAVKTIGDLVVLNGNSNLPKGAVVQIVMKEIEGGKQVLEEKVNVGEDGSYSWSAKRPERAKEYELDVMFLPELQPKHVKEKYGEKGELIKKDSSGRVEYQTDGQTYVGIKMYDRILKIGDGMGGQQSMLAETLPPPPPSY</sequence>
<dbReference type="RefSeq" id="WP_047817667.1">
    <property type="nucleotide sequence ID" value="NZ_CP025074.1"/>
</dbReference>
<evidence type="ECO:0000313" key="1">
    <source>
        <dbReference type="EMBL" id="AUI36718.1"/>
    </source>
</evidence>
<name>A0ABN5FUZ8_BACCL</name>
<proteinExistence type="predicted"/>
<evidence type="ECO:0000313" key="2">
    <source>
        <dbReference type="Proteomes" id="UP000265462"/>
    </source>
</evidence>
<dbReference type="PROSITE" id="PS51257">
    <property type="entry name" value="PROKAR_LIPOPROTEIN"/>
    <property type="match status" value="1"/>
</dbReference>
<dbReference type="Proteomes" id="UP000265462">
    <property type="component" value="Chromosome"/>
</dbReference>